<keyword evidence="1" id="KW-1133">Transmembrane helix</keyword>
<keyword evidence="1" id="KW-0812">Transmembrane</keyword>
<dbReference type="RefSeq" id="WP_204417993.1">
    <property type="nucleotide sequence ID" value="NZ_JAFBED010000006.1"/>
</dbReference>
<dbReference type="Pfam" id="PF04854">
    <property type="entry name" value="DUF624"/>
    <property type="match status" value="1"/>
</dbReference>
<gene>
    <name evidence="2" type="ORF">JOC95_003086</name>
</gene>
<feature type="transmembrane region" description="Helical" evidence="1">
    <location>
        <begin position="24"/>
        <end position="50"/>
    </location>
</feature>
<evidence type="ECO:0000313" key="2">
    <source>
        <dbReference type="EMBL" id="MBM7621213.1"/>
    </source>
</evidence>
<reference evidence="2 3" key="1">
    <citation type="submission" date="2021-01" db="EMBL/GenBank/DDBJ databases">
        <title>Genomic Encyclopedia of Type Strains, Phase IV (KMG-IV): sequencing the most valuable type-strain genomes for metagenomic binning, comparative biology and taxonomic classification.</title>
        <authorList>
            <person name="Goeker M."/>
        </authorList>
    </citation>
    <scope>NUCLEOTIDE SEQUENCE [LARGE SCALE GENOMIC DNA]</scope>
    <source>
        <strain evidence="2 3">DSM 25879</strain>
    </source>
</reference>
<keyword evidence="3" id="KW-1185">Reference proteome</keyword>
<protein>
    <submittedName>
        <fullName evidence="2">Membrane protein YesL</fullName>
    </submittedName>
</protein>
<evidence type="ECO:0000256" key="1">
    <source>
        <dbReference type="SAM" id="Phobius"/>
    </source>
</evidence>
<feature type="transmembrane region" description="Helical" evidence="1">
    <location>
        <begin position="172"/>
        <end position="191"/>
    </location>
</feature>
<feature type="transmembrane region" description="Helical" evidence="1">
    <location>
        <begin position="79"/>
        <end position="97"/>
    </location>
</feature>
<keyword evidence="1" id="KW-0472">Membrane</keyword>
<evidence type="ECO:0000313" key="3">
    <source>
        <dbReference type="Proteomes" id="UP000737402"/>
    </source>
</evidence>
<accession>A0ABS2P2P5</accession>
<feature type="transmembrane region" description="Helical" evidence="1">
    <location>
        <begin position="103"/>
        <end position="132"/>
    </location>
</feature>
<name>A0ABS2P2P5_9BACI</name>
<proteinExistence type="predicted"/>
<sequence length="211" mass="24238">MIQTYANKLYECCEWIMKLAYLNLLWILFTLAGVVVLGIFPATVATFTVARKWVQGESDIPIFRTFFHSYKAEFWKSQILGFITLIIGVALALYIYIFSSQTAMLAVILKSVAFLLFFVYIWILVFVFPMFVHYKLDVYSYVKNTVFVTIMNPVPTLFCIFGMALFGLILGYLPGLIVVFGISAPVFWITLHTQRVFRKLEEKQLSLVAGE</sequence>
<comment type="caution">
    <text evidence="2">The sequence shown here is derived from an EMBL/GenBank/DDBJ whole genome shotgun (WGS) entry which is preliminary data.</text>
</comment>
<organism evidence="2 3">
    <name type="scientific">Sutcliffiella tianshenii</name>
    <dbReference type="NCBI Taxonomy" id="1463404"/>
    <lineage>
        <taxon>Bacteria</taxon>
        <taxon>Bacillati</taxon>
        <taxon>Bacillota</taxon>
        <taxon>Bacilli</taxon>
        <taxon>Bacillales</taxon>
        <taxon>Bacillaceae</taxon>
        <taxon>Sutcliffiella</taxon>
    </lineage>
</organism>
<dbReference type="InterPro" id="IPR006938">
    <property type="entry name" value="DUF624"/>
</dbReference>
<feature type="transmembrane region" description="Helical" evidence="1">
    <location>
        <begin position="144"/>
        <end position="166"/>
    </location>
</feature>
<dbReference type="EMBL" id="JAFBED010000006">
    <property type="protein sequence ID" value="MBM7621213.1"/>
    <property type="molecule type" value="Genomic_DNA"/>
</dbReference>
<dbReference type="Proteomes" id="UP000737402">
    <property type="component" value="Unassembled WGS sequence"/>
</dbReference>